<dbReference type="EMBL" id="BAAAQN010000018">
    <property type="protein sequence ID" value="GAA2031568.1"/>
    <property type="molecule type" value="Genomic_DNA"/>
</dbReference>
<dbReference type="InterPro" id="IPR051531">
    <property type="entry name" value="N-acetyltransferase"/>
</dbReference>
<dbReference type="PANTHER" id="PTHR43792">
    <property type="entry name" value="GNAT FAMILY, PUTATIVE (AFU_ORTHOLOGUE AFUA_3G00765)-RELATED-RELATED"/>
    <property type="match status" value="1"/>
</dbReference>
<dbReference type="Gene3D" id="3.40.630.30">
    <property type="match status" value="1"/>
</dbReference>
<proteinExistence type="predicted"/>
<dbReference type="InterPro" id="IPR016181">
    <property type="entry name" value="Acyl_CoA_acyltransferase"/>
</dbReference>
<evidence type="ECO:0000313" key="2">
    <source>
        <dbReference type="EMBL" id="GAA2031568.1"/>
    </source>
</evidence>
<comment type="caution">
    <text evidence="2">The sequence shown here is derived from an EMBL/GenBank/DDBJ whole genome shotgun (WGS) entry which is preliminary data.</text>
</comment>
<name>A0ABP5FQH5_9ACTN</name>
<protein>
    <submittedName>
        <fullName evidence="2">GNAT family N-acetyltransferase</fullName>
    </submittedName>
</protein>
<dbReference type="SUPFAM" id="SSF55729">
    <property type="entry name" value="Acyl-CoA N-acyltransferases (Nat)"/>
    <property type="match status" value="1"/>
</dbReference>
<sequence>MDHVLSTARLKLTPLAGEDLADLRAHWRDAQVRRFLFDDEVLNEEDIVETLAVSERDFAAHGYGLWMVRTQDADSLVGTVGLRPLSSLGIEVTYSLSPSAWGCGYATEMARAVVDHGLTTVGLSRVLAEVDEGNAASRHVIEKLGMEPFETVQGVLGPMIRYRTRR</sequence>
<dbReference type="Proteomes" id="UP001500751">
    <property type="component" value="Unassembled WGS sequence"/>
</dbReference>
<evidence type="ECO:0000313" key="3">
    <source>
        <dbReference type="Proteomes" id="UP001500751"/>
    </source>
</evidence>
<dbReference type="PANTHER" id="PTHR43792:SF1">
    <property type="entry name" value="N-ACETYLTRANSFERASE DOMAIN-CONTAINING PROTEIN"/>
    <property type="match status" value="1"/>
</dbReference>
<dbReference type="RefSeq" id="WP_344666606.1">
    <property type="nucleotide sequence ID" value="NZ_BAAAQN010000018.1"/>
</dbReference>
<feature type="domain" description="N-acetyltransferase" evidence="1">
    <location>
        <begin position="10"/>
        <end position="164"/>
    </location>
</feature>
<accession>A0ABP5FQH5</accession>
<gene>
    <name evidence="2" type="ORF">GCM10009839_34380</name>
</gene>
<reference evidence="3" key="1">
    <citation type="journal article" date="2019" name="Int. J. Syst. Evol. Microbiol.">
        <title>The Global Catalogue of Microorganisms (GCM) 10K type strain sequencing project: providing services to taxonomists for standard genome sequencing and annotation.</title>
        <authorList>
            <consortium name="The Broad Institute Genomics Platform"/>
            <consortium name="The Broad Institute Genome Sequencing Center for Infectious Disease"/>
            <person name="Wu L."/>
            <person name="Ma J."/>
        </authorList>
    </citation>
    <scope>NUCLEOTIDE SEQUENCE [LARGE SCALE GENOMIC DNA]</scope>
    <source>
        <strain evidence="3">JCM 16014</strain>
    </source>
</reference>
<dbReference type="PROSITE" id="PS51186">
    <property type="entry name" value="GNAT"/>
    <property type="match status" value="1"/>
</dbReference>
<evidence type="ECO:0000259" key="1">
    <source>
        <dbReference type="PROSITE" id="PS51186"/>
    </source>
</evidence>
<keyword evidence="3" id="KW-1185">Reference proteome</keyword>
<organism evidence="2 3">
    <name type="scientific">Catenulispora yoronensis</name>
    <dbReference type="NCBI Taxonomy" id="450799"/>
    <lineage>
        <taxon>Bacteria</taxon>
        <taxon>Bacillati</taxon>
        <taxon>Actinomycetota</taxon>
        <taxon>Actinomycetes</taxon>
        <taxon>Catenulisporales</taxon>
        <taxon>Catenulisporaceae</taxon>
        <taxon>Catenulispora</taxon>
    </lineage>
</organism>
<dbReference type="Pfam" id="PF13302">
    <property type="entry name" value="Acetyltransf_3"/>
    <property type="match status" value="1"/>
</dbReference>
<dbReference type="InterPro" id="IPR000182">
    <property type="entry name" value="GNAT_dom"/>
</dbReference>